<dbReference type="InterPro" id="IPR009091">
    <property type="entry name" value="RCC1/BLIP-II"/>
</dbReference>
<evidence type="ECO:0008006" key="4">
    <source>
        <dbReference type="Google" id="ProtNLM"/>
    </source>
</evidence>
<dbReference type="SUPFAM" id="SSF50985">
    <property type="entry name" value="RCC1/BLIP-II"/>
    <property type="match status" value="1"/>
</dbReference>
<gene>
    <name evidence="2" type="ORF">GQ43DRAFT_266688</name>
</gene>
<dbReference type="AlphaFoldDB" id="A0A9P4MMT0"/>
<sequence length="438" mass="48322">MMESIMELYHFGIVYSPRPRPMRLSDMFNMPTILTPMKRFSHKAPIRILYQSWCDALILTDSVLNYVGTGLSQSQYDHLEASYAARGPSRLYEELHFFANPLGEGLRCIYEPGRTQSNSTGWFEFFNSTFLQRKFGAPGNEAYRGPAELDIKGIAIASSGRVAVYLGSEGESIKLEEFDCEARFEDWVRAHAVPDSALLHPIRPNQTGPQATASNMFPPSTQQQIKSSLIATSTTFFLLIPTGNLPNKSTLLYSWTPDPRYRKILGRPITLDTPAGTPCPIPYLSETHITKVACGGWLAAAISLEGELYVWGEGVGPSLRPEEEIFEFLKDTGEEGEDEFIKVVDVKIDGQPARVTNVGVGIGHIVIAAETDENGGNEKKRAVFAAGKGESGQLGLGESVLFVGKLTEVPEFRGRVVREIGCAGWSTWVVVDSVEQMK</sequence>
<comment type="caution">
    <text evidence="2">The sequence shown here is derived from an EMBL/GenBank/DDBJ whole genome shotgun (WGS) entry which is preliminary data.</text>
</comment>
<dbReference type="Proteomes" id="UP000799536">
    <property type="component" value="Unassembled WGS sequence"/>
</dbReference>
<feature type="repeat" description="RCC1" evidence="1">
    <location>
        <begin position="250"/>
        <end position="305"/>
    </location>
</feature>
<accession>A0A9P4MMT0</accession>
<dbReference type="InterPro" id="IPR000408">
    <property type="entry name" value="Reg_chr_condens"/>
</dbReference>
<organism evidence="2 3">
    <name type="scientific">Delitschia confertaspora ATCC 74209</name>
    <dbReference type="NCBI Taxonomy" id="1513339"/>
    <lineage>
        <taxon>Eukaryota</taxon>
        <taxon>Fungi</taxon>
        <taxon>Dikarya</taxon>
        <taxon>Ascomycota</taxon>
        <taxon>Pezizomycotina</taxon>
        <taxon>Dothideomycetes</taxon>
        <taxon>Pleosporomycetidae</taxon>
        <taxon>Pleosporales</taxon>
        <taxon>Delitschiaceae</taxon>
        <taxon>Delitschia</taxon>
    </lineage>
</organism>
<dbReference type="PROSITE" id="PS50012">
    <property type="entry name" value="RCC1_3"/>
    <property type="match status" value="1"/>
</dbReference>
<dbReference type="OrthoDB" id="5370059at2759"/>
<dbReference type="Gene3D" id="2.130.10.30">
    <property type="entry name" value="Regulator of chromosome condensation 1/beta-lactamase-inhibitor protein II"/>
    <property type="match status" value="1"/>
</dbReference>
<evidence type="ECO:0000313" key="2">
    <source>
        <dbReference type="EMBL" id="KAF2196267.1"/>
    </source>
</evidence>
<dbReference type="EMBL" id="ML994431">
    <property type="protein sequence ID" value="KAF2196267.1"/>
    <property type="molecule type" value="Genomic_DNA"/>
</dbReference>
<reference evidence="2" key="1">
    <citation type="journal article" date="2020" name="Stud. Mycol.">
        <title>101 Dothideomycetes genomes: a test case for predicting lifestyles and emergence of pathogens.</title>
        <authorList>
            <person name="Haridas S."/>
            <person name="Albert R."/>
            <person name="Binder M."/>
            <person name="Bloem J."/>
            <person name="Labutti K."/>
            <person name="Salamov A."/>
            <person name="Andreopoulos B."/>
            <person name="Baker S."/>
            <person name="Barry K."/>
            <person name="Bills G."/>
            <person name="Bluhm B."/>
            <person name="Cannon C."/>
            <person name="Castanera R."/>
            <person name="Culley D."/>
            <person name="Daum C."/>
            <person name="Ezra D."/>
            <person name="Gonzalez J."/>
            <person name="Henrissat B."/>
            <person name="Kuo A."/>
            <person name="Liang C."/>
            <person name="Lipzen A."/>
            <person name="Lutzoni F."/>
            <person name="Magnuson J."/>
            <person name="Mondo S."/>
            <person name="Nolan M."/>
            <person name="Ohm R."/>
            <person name="Pangilinan J."/>
            <person name="Park H.-J."/>
            <person name="Ramirez L."/>
            <person name="Alfaro M."/>
            <person name="Sun H."/>
            <person name="Tritt A."/>
            <person name="Yoshinaga Y."/>
            <person name="Zwiers L.-H."/>
            <person name="Turgeon B."/>
            <person name="Goodwin S."/>
            <person name="Spatafora J."/>
            <person name="Crous P."/>
            <person name="Grigoriev I."/>
        </authorList>
    </citation>
    <scope>NUCLEOTIDE SEQUENCE</scope>
    <source>
        <strain evidence="2">ATCC 74209</strain>
    </source>
</reference>
<evidence type="ECO:0000313" key="3">
    <source>
        <dbReference type="Proteomes" id="UP000799536"/>
    </source>
</evidence>
<protein>
    <recommendedName>
        <fullName evidence="4">Regulator of chromosome condensation (RCC1)</fullName>
    </recommendedName>
</protein>
<keyword evidence="3" id="KW-1185">Reference proteome</keyword>
<evidence type="ECO:0000256" key="1">
    <source>
        <dbReference type="PROSITE-ProRule" id="PRU00235"/>
    </source>
</evidence>
<name>A0A9P4MMT0_9PLEO</name>
<proteinExistence type="predicted"/>